<keyword evidence="1" id="KW-1015">Disulfide bond</keyword>
<reference evidence="4" key="1">
    <citation type="submission" date="2022-11" db="EMBL/GenBank/DDBJ databases">
        <authorList>
            <person name="Kikuchi T."/>
        </authorList>
    </citation>
    <scope>NUCLEOTIDE SEQUENCE</scope>
    <source>
        <strain evidence="4">PS1010</strain>
    </source>
</reference>
<comment type="caution">
    <text evidence="4">The sequence shown here is derived from an EMBL/GenBank/DDBJ whole genome shotgun (WGS) entry which is preliminary data.</text>
</comment>
<dbReference type="PROSITE" id="PS50240">
    <property type="entry name" value="TRYPSIN_DOM"/>
    <property type="match status" value="1"/>
</dbReference>
<dbReference type="InterPro" id="IPR043504">
    <property type="entry name" value="Peptidase_S1_PA_chymotrypsin"/>
</dbReference>
<dbReference type="Proteomes" id="UP001152747">
    <property type="component" value="Unassembled WGS sequence"/>
</dbReference>
<dbReference type="PROSITE" id="PS00134">
    <property type="entry name" value="TRYPSIN_HIS"/>
    <property type="match status" value="1"/>
</dbReference>
<protein>
    <recommendedName>
        <fullName evidence="3">Peptidase S1 domain-containing protein</fullName>
    </recommendedName>
</protein>
<organism evidence="4 5">
    <name type="scientific">Caenorhabditis angaria</name>
    <dbReference type="NCBI Taxonomy" id="860376"/>
    <lineage>
        <taxon>Eukaryota</taxon>
        <taxon>Metazoa</taxon>
        <taxon>Ecdysozoa</taxon>
        <taxon>Nematoda</taxon>
        <taxon>Chromadorea</taxon>
        <taxon>Rhabditida</taxon>
        <taxon>Rhabditina</taxon>
        <taxon>Rhabditomorpha</taxon>
        <taxon>Rhabditoidea</taxon>
        <taxon>Rhabditidae</taxon>
        <taxon>Peloderinae</taxon>
        <taxon>Caenorhabditis</taxon>
    </lineage>
</organism>
<dbReference type="EMBL" id="CANHGI010000005">
    <property type="protein sequence ID" value="CAI5453292.1"/>
    <property type="molecule type" value="Genomic_DNA"/>
</dbReference>
<dbReference type="Pfam" id="PF00089">
    <property type="entry name" value="Trypsin"/>
    <property type="match status" value="1"/>
</dbReference>
<evidence type="ECO:0000259" key="3">
    <source>
        <dbReference type="PROSITE" id="PS50240"/>
    </source>
</evidence>
<feature type="signal peptide" evidence="2">
    <location>
        <begin position="1"/>
        <end position="16"/>
    </location>
</feature>
<dbReference type="InterPro" id="IPR018114">
    <property type="entry name" value="TRYPSIN_HIS"/>
</dbReference>
<name>A0A9P1J019_9PELO</name>
<dbReference type="PANTHER" id="PTHR24253">
    <property type="entry name" value="TRANSMEMBRANE PROTEASE SERINE"/>
    <property type="match status" value="1"/>
</dbReference>
<dbReference type="InterPro" id="IPR001314">
    <property type="entry name" value="Peptidase_S1A"/>
</dbReference>
<feature type="domain" description="Peptidase S1" evidence="3">
    <location>
        <begin position="7"/>
        <end position="229"/>
    </location>
</feature>
<dbReference type="Gene3D" id="2.40.10.10">
    <property type="entry name" value="Trypsin-like serine proteases"/>
    <property type="match status" value="1"/>
</dbReference>
<feature type="chain" id="PRO_5040288063" description="Peptidase S1 domain-containing protein" evidence="2">
    <location>
        <begin position="17"/>
        <end position="229"/>
    </location>
</feature>
<dbReference type="InterPro" id="IPR009003">
    <property type="entry name" value="Peptidase_S1_PA"/>
</dbReference>
<dbReference type="InterPro" id="IPR001254">
    <property type="entry name" value="Trypsin_dom"/>
</dbReference>
<evidence type="ECO:0000313" key="4">
    <source>
        <dbReference type="EMBL" id="CAI5453292.1"/>
    </source>
</evidence>
<keyword evidence="2" id="KW-0732">Signal</keyword>
<evidence type="ECO:0000256" key="1">
    <source>
        <dbReference type="ARBA" id="ARBA00023157"/>
    </source>
</evidence>
<sequence length="229" mass="25474">MFLFLFLIGFSNSVLFGSVPEKSEISSQVTIFAKFRGGNEVICGGVRVSKLRILTAAHCLKKAAGNAEIVEIQEIAGRSYWTNAFEILENDKAILHLNNLLHNTEIAKPSPIPNNFAKTCYAAGRGIDESNKYPELPRKIEIDLKFKRNQTFAISKLSFPETQEEPRFCMGDSGSPVYCRVKDQTVLIGILSSIGIGKREARTKKAQIFGAKTMAQKCANFRYAMISRV</sequence>
<dbReference type="GO" id="GO:0004252">
    <property type="term" value="F:serine-type endopeptidase activity"/>
    <property type="evidence" value="ECO:0007669"/>
    <property type="project" value="InterPro"/>
</dbReference>
<accession>A0A9P1J019</accession>
<dbReference type="AlphaFoldDB" id="A0A9P1J019"/>
<dbReference type="SMART" id="SM00020">
    <property type="entry name" value="Tryp_SPc"/>
    <property type="match status" value="1"/>
</dbReference>
<dbReference type="PANTHER" id="PTHR24253:SF153">
    <property type="entry name" value="SERINE PROTEASE HEPSIN"/>
    <property type="match status" value="1"/>
</dbReference>
<dbReference type="PRINTS" id="PR00722">
    <property type="entry name" value="CHYMOTRYPSIN"/>
</dbReference>
<dbReference type="SUPFAM" id="SSF50494">
    <property type="entry name" value="Trypsin-like serine proteases"/>
    <property type="match status" value="1"/>
</dbReference>
<gene>
    <name evidence="4" type="ORF">CAMP_LOCUS15929</name>
</gene>
<proteinExistence type="predicted"/>
<evidence type="ECO:0000313" key="5">
    <source>
        <dbReference type="Proteomes" id="UP001152747"/>
    </source>
</evidence>
<dbReference type="GO" id="GO:0006508">
    <property type="term" value="P:proteolysis"/>
    <property type="evidence" value="ECO:0007669"/>
    <property type="project" value="InterPro"/>
</dbReference>
<keyword evidence="5" id="KW-1185">Reference proteome</keyword>
<evidence type="ECO:0000256" key="2">
    <source>
        <dbReference type="SAM" id="SignalP"/>
    </source>
</evidence>
<dbReference type="OrthoDB" id="10059102at2759"/>